<dbReference type="Proteomes" id="UP000799755">
    <property type="component" value="Unassembled WGS sequence"/>
</dbReference>
<keyword evidence="2" id="KW-1185">Reference proteome</keyword>
<protein>
    <submittedName>
        <fullName evidence="1">Uncharacterized protein</fullName>
    </submittedName>
</protein>
<evidence type="ECO:0000313" key="2">
    <source>
        <dbReference type="Proteomes" id="UP000799755"/>
    </source>
</evidence>
<sequence>MDLRWTSKSVVLIALISLVGAHCATAPLALSIENVTLSDGVAKNRGIHVDLGGQPEGFRISFAINNTRVRNAQDCQVLGNATLRSKCLGSSGGVYDVQLHTFNTSGSFNVSHIDTPPKNAVILQGADEAVMGNITIPRFPFEVWHDPDSLNKSGIAFGPDSSVLAKLVDYGFAPSKFFGLFFGSRSQNQPQDGQVIVGGYNVARIRGPFTNFSMTPLGLDTPCPLQVQIKDVVLNNSQGSYSLMPDIRSTVAACIDPLQNQFTFTQAMYALWKNYTRHNDSADYTDQTYPPESEAPVLIDNLTVTLSNGYTVVVPKYELLSLERGANDVGEYAIVSQKVMAAVGKGPTDFGRDIPILGGTFLSQNYLFVDYESRTFGLAPANVDRVNIMKGDIRTVCKELLVEAPQSHRNVGVIVGPAIGGVAATLLILTGIWCWRRRRPAREGTESGAAEDDDPWKLKSLYY</sequence>
<accession>A0ACB6QK20</accession>
<comment type="caution">
    <text evidence="1">The sequence shown here is derived from an EMBL/GenBank/DDBJ whole genome shotgun (WGS) entry which is preliminary data.</text>
</comment>
<reference evidence="1" key="1">
    <citation type="journal article" date="2020" name="Stud. Mycol.">
        <title>101 Dothideomycetes genomes: a test case for predicting lifestyles and emergence of pathogens.</title>
        <authorList>
            <person name="Haridas S."/>
            <person name="Albert R."/>
            <person name="Binder M."/>
            <person name="Bloem J."/>
            <person name="Labutti K."/>
            <person name="Salamov A."/>
            <person name="Andreopoulos B."/>
            <person name="Baker S."/>
            <person name="Barry K."/>
            <person name="Bills G."/>
            <person name="Bluhm B."/>
            <person name="Cannon C."/>
            <person name="Castanera R."/>
            <person name="Culley D."/>
            <person name="Daum C."/>
            <person name="Ezra D."/>
            <person name="Gonzalez J."/>
            <person name="Henrissat B."/>
            <person name="Kuo A."/>
            <person name="Liang C."/>
            <person name="Lipzen A."/>
            <person name="Lutzoni F."/>
            <person name="Magnuson J."/>
            <person name="Mondo S."/>
            <person name="Nolan M."/>
            <person name="Ohm R."/>
            <person name="Pangilinan J."/>
            <person name="Park H.-J."/>
            <person name="Ramirez L."/>
            <person name="Alfaro M."/>
            <person name="Sun H."/>
            <person name="Tritt A."/>
            <person name="Yoshinaga Y."/>
            <person name="Zwiers L.-H."/>
            <person name="Turgeon B."/>
            <person name="Goodwin S."/>
            <person name="Spatafora J."/>
            <person name="Crous P."/>
            <person name="Grigoriev I."/>
        </authorList>
    </citation>
    <scope>NUCLEOTIDE SEQUENCE</scope>
    <source>
        <strain evidence="1">ATCC 200398</strain>
    </source>
</reference>
<organism evidence="1 2">
    <name type="scientific">Lindgomyces ingoldianus</name>
    <dbReference type="NCBI Taxonomy" id="673940"/>
    <lineage>
        <taxon>Eukaryota</taxon>
        <taxon>Fungi</taxon>
        <taxon>Dikarya</taxon>
        <taxon>Ascomycota</taxon>
        <taxon>Pezizomycotina</taxon>
        <taxon>Dothideomycetes</taxon>
        <taxon>Pleosporomycetidae</taxon>
        <taxon>Pleosporales</taxon>
        <taxon>Lindgomycetaceae</taxon>
        <taxon>Lindgomyces</taxon>
    </lineage>
</organism>
<name>A0ACB6QK20_9PLEO</name>
<dbReference type="EMBL" id="MU003524">
    <property type="protein sequence ID" value="KAF2466662.1"/>
    <property type="molecule type" value="Genomic_DNA"/>
</dbReference>
<gene>
    <name evidence="1" type="ORF">BDR25DRAFT_345503</name>
</gene>
<proteinExistence type="predicted"/>
<evidence type="ECO:0000313" key="1">
    <source>
        <dbReference type="EMBL" id="KAF2466662.1"/>
    </source>
</evidence>